<dbReference type="Proteomes" id="UP001597053">
    <property type="component" value="Unassembled WGS sequence"/>
</dbReference>
<keyword evidence="3" id="KW-1185">Reference proteome</keyword>
<reference evidence="3" key="1">
    <citation type="journal article" date="2019" name="Int. J. Syst. Evol. Microbiol.">
        <title>The Global Catalogue of Microorganisms (GCM) 10K type strain sequencing project: providing services to taxonomists for standard genome sequencing and annotation.</title>
        <authorList>
            <consortium name="The Broad Institute Genomics Platform"/>
            <consortium name="The Broad Institute Genome Sequencing Center for Infectious Disease"/>
            <person name="Wu L."/>
            <person name="Ma J."/>
        </authorList>
    </citation>
    <scope>NUCLEOTIDE SEQUENCE [LARGE SCALE GENOMIC DNA]</scope>
    <source>
        <strain evidence="3">JCM 32148</strain>
    </source>
</reference>
<feature type="coiled-coil region" evidence="1">
    <location>
        <begin position="109"/>
        <end position="136"/>
    </location>
</feature>
<evidence type="ECO:0000313" key="2">
    <source>
        <dbReference type="EMBL" id="MFD0788260.1"/>
    </source>
</evidence>
<sequence length="206" mass="22444">RRAEQVLSGKAVALDELAALATIDEPTTDTTSVPLRQLDVLDLPDRDALVCEVERLRGALQQIDDLAGTPVEQARAVAKLLGDALRHYHSNPGQPCPVCGGRTLDEAWAEQAQAQLHQLTERAERLDEAHELERESRRVLRSWLPKLPRVLALDLSGEGVESGDARVAWQHWDELVGSADPHKIAEAVLVTFDAVAAALQPVKVAA</sequence>
<gene>
    <name evidence="2" type="ORF">ACFQZ8_30475</name>
</gene>
<organism evidence="2 3">
    <name type="scientific">Micromonospora azadirachtae</name>
    <dbReference type="NCBI Taxonomy" id="1970735"/>
    <lineage>
        <taxon>Bacteria</taxon>
        <taxon>Bacillati</taxon>
        <taxon>Actinomycetota</taxon>
        <taxon>Actinomycetes</taxon>
        <taxon>Micromonosporales</taxon>
        <taxon>Micromonosporaceae</taxon>
        <taxon>Micromonospora</taxon>
    </lineage>
</organism>
<proteinExistence type="predicted"/>
<keyword evidence="1" id="KW-0175">Coiled coil</keyword>
<protein>
    <recommendedName>
        <fullName evidence="4">Exonuclease SbcC</fullName>
    </recommendedName>
</protein>
<feature type="non-terminal residue" evidence="2">
    <location>
        <position position="206"/>
    </location>
</feature>
<accession>A0ABW3ABG4</accession>
<evidence type="ECO:0008006" key="4">
    <source>
        <dbReference type="Google" id="ProtNLM"/>
    </source>
</evidence>
<comment type="caution">
    <text evidence="2">The sequence shown here is derived from an EMBL/GenBank/DDBJ whole genome shotgun (WGS) entry which is preliminary data.</text>
</comment>
<evidence type="ECO:0000256" key="1">
    <source>
        <dbReference type="SAM" id="Coils"/>
    </source>
</evidence>
<dbReference type="EMBL" id="JBHTHM010002630">
    <property type="protein sequence ID" value="MFD0788260.1"/>
    <property type="molecule type" value="Genomic_DNA"/>
</dbReference>
<feature type="non-terminal residue" evidence="2">
    <location>
        <position position="1"/>
    </location>
</feature>
<evidence type="ECO:0000313" key="3">
    <source>
        <dbReference type="Proteomes" id="UP001597053"/>
    </source>
</evidence>
<name>A0ABW3ABG4_9ACTN</name>